<dbReference type="SUPFAM" id="SSF55856">
    <property type="entry name" value="Cytochrome b5-like heme/steroid binding domain"/>
    <property type="match status" value="1"/>
</dbReference>
<evidence type="ECO:0000256" key="9">
    <source>
        <dbReference type="ARBA" id="ARBA00023063"/>
    </source>
</evidence>
<dbReference type="InterPro" id="IPR001199">
    <property type="entry name" value="Cyt_B5-like_heme/steroid-bd"/>
</dbReference>
<evidence type="ECO:0000256" key="2">
    <source>
        <dbReference type="ARBA" id="ARBA00003838"/>
    </source>
</evidence>
<evidence type="ECO:0000259" key="11">
    <source>
        <dbReference type="PROSITE" id="PS50255"/>
    </source>
</evidence>
<dbReference type="Proteomes" id="UP000030143">
    <property type="component" value="Unassembled WGS sequence"/>
</dbReference>
<dbReference type="CDD" id="cd06183">
    <property type="entry name" value="cyt_b5_reduct_like"/>
    <property type="match status" value="1"/>
</dbReference>
<accession>A0A0A2JRM7</accession>
<dbReference type="GeneID" id="27672959"/>
<keyword evidence="6" id="KW-0285">Flavoprotein</keyword>
<dbReference type="Pfam" id="PF00175">
    <property type="entry name" value="NAD_binding_1"/>
    <property type="match status" value="1"/>
</dbReference>
<dbReference type="HOGENOM" id="CLU_003827_5_4_1"/>
<dbReference type="InterPro" id="IPR000572">
    <property type="entry name" value="OxRdtase_Mopterin-bd_dom"/>
</dbReference>
<evidence type="ECO:0000256" key="3">
    <source>
        <dbReference type="ARBA" id="ARBA00006253"/>
    </source>
</evidence>
<evidence type="ECO:0000313" key="13">
    <source>
        <dbReference type="Proteomes" id="UP000030143"/>
    </source>
</evidence>
<dbReference type="Pfam" id="PF00173">
    <property type="entry name" value="Cyt-b5"/>
    <property type="match status" value="1"/>
</dbReference>
<dbReference type="Pfam" id="PF00970">
    <property type="entry name" value="FAD_binding_6"/>
    <property type="match status" value="1"/>
</dbReference>
<dbReference type="GO" id="GO:0020037">
    <property type="term" value="F:heme binding"/>
    <property type="evidence" value="ECO:0007669"/>
    <property type="project" value="TreeGrafter"/>
</dbReference>
<dbReference type="Gene3D" id="3.40.50.80">
    <property type="entry name" value="Nucleotide-binding domain of ferredoxin-NADP reductase (FNR) module"/>
    <property type="match status" value="1"/>
</dbReference>
<reference evidence="12 13" key="1">
    <citation type="journal article" date="2015" name="Mol. Plant Microbe Interact.">
        <title>Genome, transcriptome, and functional analyses of Penicillium expansum provide new insights into secondary metabolism and pathogenicity.</title>
        <authorList>
            <person name="Ballester A.R."/>
            <person name="Marcet-Houben M."/>
            <person name="Levin E."/>
            <person name="Sela N."/>
            <person name="Selma-Lazaro C."/>
            <person name="Carmona L."/>
            <person name="Wisniewski M."/>
            <person name="Droby S."/>
            <person name="Gonzalez-Candelas L."/>
            <person name="Gabaldon T."/>
        </authorList>
    </citation>
    <scope>NUCLEOTIDE SEQUENCE [LARGE SCALE GENOMIC DNA]</scope>
    <source>
        <strain evidence="12 13">MD-8</strain>
    </source>
</reference>
<dbReference type="RefSeq" id="XP_016598976.1">
    <property type="nucleotide sequence ID" value="XM_016737540.1"/>
</dbReference>
<dbReference type="Gene3D" id="3.90.420.10">
    <property type="entry name" value="Oxidoreductase, molybdopterin-binding domain"/>
    <property type="match status" value="1"/>
</dbReference>
<evidence type="ECO:0000256" key="5">
    <source>
        <dbReference type="ARBA" id="ARBA00015499"/>
    </source>
</evidence>
<dbReference type="GO" id="GO:0042128">
    <property type="term" value="P:nitrate assimilation"/>
    <property type="evidence" value="ECO:0007669"/>
    <property type="project" value="UniProtKB-KW"/>
</dbReference>
<dbReference type="GO" id="GO:0043546">
    <property type="term" value="F:molybdopterin cofactor binding"/>
    <property type="evidence" value="ECO:0007669"/>
    <property type="project" value="TreeGrafter"/>
</dbReference>
<organism evidence="12 13">
    <name type="scientific">Penicillium expansum</name>
    <name type="common">Blue mold rot fungus</name>
    <dbReference type="NCBI Taxonomy" id="27334"/>
    <lineage>
        <taxon>Eukaryota</taxon>
        <taxon>Fungi</taxon>
        <taxon>Dikarya</taxon>
        <taxon>Ascomycota</taxon>
        <taxon>Pezizomycotina</taxon>
        <taxon>Eurotiomycetes</taxon>
        <taxon>Eurotiomycetidae</taxon>
        <taxon>Eurotiales</taxon>
        <taxon>Aspergillaceae</taxon>
        <taxon>Penicillium</taxon>
    </lineage>
</organism>
<dbReference type="SUPFAM" id="SSF52343">
    <property type="entry name" value="Ferredoxin reductase-like, C-terminal NADP-linked domain"/>
    <property type="match status" value="1"/>
</dbReference>
<dbReference type="SUPFAM" id="SSF63380">
    <property type="entry name" value="Riboflavin synthase domain-like"/>
    <property type="match status" value="1"/>
</dbReference>
<feature type="domain" description="Cytochrome b5 heme-binding" evidence="11">
    <location>
        <begin position="259"/>
        <end position="302"/>
    </location>
</feature>
<dbReference type="PRINTS" id="PR00407">
    <property type="entry name" value="EUMOPTERIN"/>
</dbReference>
<protein>
    <recommendedName>
        <fullName evidence="5">Nitrate reductase [NADPH]</fullName>
        <ecNumber evidence="4">1.7.1.3</ecNumber>
    </recommendedName>
</protein>
<evidence type="ECO:0000256" key="6">
    <source>
        <dbReference type="ARBA" id="ARBA00022630"/>
    </source>
</evidence>
<evidence type="ECO:0000256" key="4">
    <source>
        <dbReference type="ARBA" id="ARBA00012673"/>
    </source>
</evidence>
<dbReference type="PANTHER" id="PTHR19372:SF7">
    <property type="entry name" value="SULFITE OXIDASE, MITOCHONDRIAL"/>
    <property type="match status" value="1"/>
</dbReference>
<dbReference type="AlphaFoldDB" id="A0A0A2JRM7"/>
<keyword evidence="7" id="KW-0274">FAD</keyword>
<dbReference type="Pfam" id="PF00174">
    <property type="entry name" value="Oxidored_molyb"/>
    <property type="match status" value="1"/>
</dbReference>
<dbReference type="InterPro" id="IPR036400">
    <property type="entry name" value="Cyt_B5-like_heme/steroid_sf"/>
</dbReference>
<dbReference type="PRINTS" id="PR00406">
    <property type="entry name" value="CYTB5RDTASE"/>
</dbReference>
<comment type="caution">
    <text evidence="12">The sequence shown here is derived from an EMBL/GenBank/DDBJ whole genome shotgun (WGS) entry which is preliminary data.</text>
</comment>
<dbReference type="SMART" id="SM01117">
    <property type="entry name" value="Cyt-b5"/>
    <property type="match status" value="1"/>
</dbReference>
<evidence type="ECO:0000313" key="12">
    <source>
        <dbReference type="EMBL" id="KGO57288.1"/>
    </source>
</evidence>
<dbReference type="InterPro" id="IPR001433">
    <property type="entry name" value="OxRdtase_FAD/NAD-bd"/>
</dbReference>
<proteinExistence type="inferred from homology"/>
<dbReference type="InterPro" id="IPR008333">
    <property type="entry name" value="Cbr1-like_FAD-bd_dom"/>
</dbReference>
<dbReference type="Gene3D" id="3.10.120.10">
    <property type="entry name" value="Cytochrome b5-like heme/steroid binding domain"/>
    <property type="match status" value="1"/>
</dbReference>
<dbReference type="SUPFAM" id="SSF56524">
    <property type="entry name" value="Oxidoreductase molybdopterin-binding domain"/>
    <property type="match status" value="1"/>
</dbReference>
<evidence type="ECO:0000256" key="10">
    <source>
        <dbReference type="ARBA" id="ARBA00049155"/>
    </source>
</evidence>
<evidence type="ECO:0000256" key="1">
    <source>
        <dbReference type="ARBA" id="ARBA00001971"/>
    </source>
</evidence>
<dbReference type="STRING" id="27334.A0A0A2JRM7"/>
<dbReference type="InterPro" id="IPR008335">
    <property type="entry name" value="Mopterin_OxRdtase_euk"/>
</dbReference>
<dbReference type="EMBL" id="JQFZ01000150">
    <property type="protein sequence ID" value="KGO57288.1"/>
    <property type="molecule type" value="Genomic_DNA"/>
</dbReference>
<dbReference type="InterPro" id="IPR036374">
    <property type="entry name" value="OxRdtase_Mopterin-bd_sf"/>
</dbReference>
<dbReference type="VEuPathDB" id="FungiDB:PEXP_061090"/>
<dbReference type="GO" id="GO:0008482">
    <property type="term" value="F:sulfite oxidase activity"/>
    <property type="evidence" value="ECO:0007669"/>
    <property type="project" value="TreeGrafter"/>
</dbReference>
<name>A0A0A2JRM7_PENEN</name>
<evidence type="ECO:0000256" key="8">
    <source>
        <dbReference type="ARBA" id="ARBA00023002"/>
    </source>
</evidence>
<comment type="cofactor">
    <cofactor evidence="1">
        <name>heme</name>
        <dbReference type="ChEBI" id="CHEBI:30413"/>
    </cofactor>
</comment>
<dbReference type="InterPro" id="IPR039261">
    <property type="entry name" value="FNR_nucleotide-bd"/>
</dbReference>
<dbReference type="PROSITE" id="PS50255">
    <property type="entry name" value="CYTOCHROME_B5_2"/>
    <property type="match status" value="1"/>
</dbReference>
<sequence length="529" mass="59578">MDDQFTPDNWIPRSSHFIRLTGKHPLNGKPELQALFGAGLITPNSLHYVRNHGPVPHPLWETHQFDVEGGNLVLSTEDLASNYNYEIINIAVAMACDGSRRKELNMIQRSKGFNWGAGAISCAFWKGPLLRDVLLAVGIQALDPLHEKRPRWVHLESVDDLREGKYATSIPLAYVMDSENDVILAYEMNNMRLPPDHGYPSLTSIIVHGAAKIDDNDDSCSVLYFRHPCEPGTGTGGWMQPSSAENRIENIKHEAASPQKQFTREEIERHKKENDCWVVINGKVYDATSVLDWHPGGKAPIMVHSECVLSVVTEKTIRYIKKQAEDEVKDKFNSPKKSLETVFDRHWWNVSLREEDGTFDLFIKTYAPGQSQPSGTISDILDCLHPSEEIEVKGPSGKVRYIGQERFMIDDKEYHFPNASLVLGGSGITPVYQLISRITEGDILLRNDLDKLAKNDPGRCKITHVLSNPNNNWTGEKCHVSKDILQKYAFEPEKGNLALLCGPPTMFQKAVLPVLREIGYKEDENLLGF</sequence>
<dbReference type="GO" id="GO:0006790">
    <property type="term" value="P:sulfur compound metabolic process"/>
    <property type="evidence" value="ECO:0007669"/>
    <property type="project" value="TreeGrafter"/>
</dbReference>
<comment type="catalytic activity">
    <reaction evidence="10">
        <text>nitrite + NADP(+) + H2O = nitrate + NADPH + H(+)</text>
        <dbReference type="Rhea" id="RHEA:19061"/>
        <dbReference type="ChEBI" id="CHEBI:15377"/>
        <dbReference type="ChEBI" id="CHEBI:15378"/>
        <dbReference type="ChEBI" id="CHEBI:16301"/>
        <dbReference type="ChEBI" id="CHEBI:17632"/>
        <dbReference type="ChEBI" id="CHEBI:57783"/>
        <dbReference type="ChEBI" id="CHEBI:58349"/>
        <dbReference type="EC" id="1.7.1.3"/>
    </reaction>
</comment>
<dbReference type="EC" id="1.7.1.3" evidence="4"/>
<gene>
    <name evidence="12" type="ORF">PEX2_002620</name>
</gene>
<comment type="function">
    <text evidence="2">Nitrate reductase is a key enzyme involved in the first step of nitrate assimilation in plants, fungi and bacteria.</text>
</comment>
<keyword evidence="13" id="KW-1185">Reference proteome</keyword>
<keyword evidence="9" id="KW-0534">Nitrate assimilation</keyword>
<keyword evidence="8" id="KW-0560">Oxidoreductase</keyword>
<dbReference type="PANTHER" id="PTHR19372">
    <property type="entry name" value="SULFITE REDUCTASE"/>
    <property type="match status" value="1"/>
</dbReference>
<dbReference type="InterPro" id="IPR017938">
    <property type="entry name" value="Riboflavin_synthase-like_b-brl"/>
</dbReference>
<comment type="similarity">
    <text evidence="3">Belongs to the nitrate reductase family.</text>
</comment>
<dbReference type="GO" id="GO:0050464">
    <property type="term" value="F:nitrate reductase (NADPH) activity"/>
    <property type="evidence" value="ECO:0007669"/>
    <property type="project" value="UniProtKB-EC"/>
</dbReference>
<evidence type="ECO:0000256" key="7">
    <source>
        <dbReference type="ARBA" id="ARBA00022827"/>
    </source>
</evidence>